<evidence type="ECO:0000313" key="4">
    <source>
        <dbReference type="Proteomes" id="UP000324101"/>
    </source>
</evidence>
<dbReference type="PANTHER" id="PTHR43581">
    <property type="entry name" value="ATP/GTP PHOSPHATASE"/>
    <property type="match status" value="1"/>
</dbReference>
<feature type="domain" description="ATPase AAA-type core" evidence="1">
    <location>
        <begin position="26"/>
        <end position="313"/>
    </location>
</feature>
<dbReference type="SUPFAM" id="SSF52540">
    <property type="entry name" value="P-loop containing nucleoside triphosphate hydrolases"/>
    <property type="match status" value="1"/>
</dbReference>
<sequence>MRLHRLKITNYARLQDLEIEIRKHLVVVGANDVGKTSLLRLLNLTLSATFGQLYQTLSRTDLRNTEHPLSVEAVLVDFSETEVRLFHREIDIDPVTAERSLTIRLNVTPADDDPDAVVIERVLTGTADRRAPTREQLSALGWRYLPATRGAGSAQLDGPNSALRLLLDSIDMGTEKADLTGLLGDFNEKLHTSERLTELRDKIAAHLARSMPRRIVSDDLAVRTSADPAASVLQSVSMFFQQGEQYVPITEQSDGLRQLMALTLFDLAENNANIIAVDEPELHLHPASQRTVAELFAGASNQKILCTHSPYILQRFEPEQVLVVSPDSSVHQVDKDKLDAIGKLRSQWWSPRLLEALTARYVIAVEGVADRIIVEAAARALGIGLDRLGVVVFELDGANKFTHVYKMLGKDGFGVHVLGLVDEKETGIFTGAIGGSSKLLMGTQVWASCEDLEDEYCRALTGSTMARLLVEAGVCKMEDILKSAGVASESELTAPAVATYCRKGKNKTDAATAVAAAMTREIAEKITSVAGILAKAEELAGA</sequence>
<dbReference type="AlphaFoldDB" id="A0A5P2DSA4"/>
<dbReference type="InterPro" id="IPR034139">
    <property type="entry name" value="TOPRIM_OLD"/>
</dbReference>
<evidence type="ECO:0000259" key="2">
    <source>
        <dbReference type="Pfam" id="PF20469"/>
    </source>
</evidence>
<evidence type="ECO:0000313" key="3">
    <source>
        <dbReference type="EMBL" id="QES58064.1"/>
    </source>
</evidence>
<dbReference type="Pfam" id="PF20469">
    <property type="entry name" value="OLD-like_TOPRIM"/>
    <property type="match status" value="1"/>
</dbReference>
<feature type="domain" description="OLD protein-like TOPRIM" evidence="2">
    <location>
        <begin position="359"/>
        <end position="422"/>
    </location>
</feature>
<gene>
    <name evidence="3" type="ORF">DEJ51_31195</name>
</gene>
<evidence type="ECO:0000259" key="1">
    <source>
        <dbReference type="Pfam" id="PF13304"/>
    </source>
</evidence>
<dbReference type="InterPro" id="IPR027417">
    <property type="entry name" value="P-loop_NTPase"/>
</dbReference>
<dbReference type="InterPro" id="IPR051396">
    <property type="entry name" value="Bact_Antivir_Def_Nuclease"/>
</dbReference>
<organism evidence="3 4">
    <name type="scientific">Streptomyces venezuelae</name>
    <dbReference type="NCBI Taxonomy" id="54571"/>
    <lineage>
        <taxon>Bacteria</taxon>
        <taxon>Bacillati</taxon>
        <taxon>Actinomycetota</taxon>
        <taxon>Actinomycetes</taxon>
        <taxon>Kitasatosporales</taxon>
        <taxon>Streptomycetaceae</taxon>
        <taxon>Streptomyces</taxon>
    </lineage>
</organism>
<name>A0A5P2DSA4_STRVZ</name>
<dbReference type="PANTHER" id="PTHR43581:SF4">
    <property type="entry name" value="ATP_GTP PHOSPHATASE"/>
    <property type="match status" value="1"/>
</dbReference>
<dbReference type="CDD" id="cd01026">
    <property type="entry name" value="TOPRIM_OLD"/>
    <property type="match status" value="1"/>
</dbReference>
<dbReference type="GO" id="GO:0016887">
    <property type="term" value="F:ATP hydrolysis activity"/>
    <property type="evidence" value="ECO:0007669"/>
    <property type="project" value="InterPro"/>
</dbReference>
<proteinExistence type="predicted"/>
<dbReference type="EMBL" id="CP029189">
    <property type="protein sequence ID" value="QES58064.1"/>
    <property type="molecule type" value="Genomic_DNA"/>
</dbReference>
<dbReference type="Proteomes" id="UP000324101">
    <property type="component" value="Chromosome"/>
</dbReference>
<dbReference type="RefSeq" id="WP_150260974.1">
    <property type="nucleotide sequence ID" value="NZ_CP029189.1"/>
</dbReference>
<protein>
    <submittedName>
        <fullName evidence="3">AAA family ATPase</fullName>
    </submittedName>
</protein>
<dbReference type="Pfam" id="PF13304">
    <property type="entry name" value="AAA_21"/>
    <property type="match status" value="1"/>
</dbReference>
<dbReference type="GO" id="GO:0005524">
    <property type="term" value="F:ATP binding"/>
    <property type="evidence" value="ECO:0007669"/>
    <property type="project" value="InterPro"/>
</dbReference>
<dbReference type="OrthoDB" id="3237462at2"/>
<dbReference type="InterPro" id="IPR003959">
    <property type="entry name" value="ATPase_AAA_core"/>
</dbReference>
<accession>A0A5P2DSA4</accession>
<dbReference type="Gene3D" id="3.40.50.300">
    <property type="entry name" value="P-loop containing nucleotide triphosphate hydrolases"/>
    <property type="match status" value="1"/>
</dbReference>
<reference evidence="3 4" key="1">
    <citation type="submission" date="2018-05" db="EMBL/GenBank/DDBJ databases">
        <title>Streptomyces venezuelae.</title>
        <authorList>
            <person name="Kim W."/>
            <person name="Lee N."/>
            <person name="Cho B.-K."/>
        </authorList>
    </citation>
    <scope>NUCLEOTIDE SEQUENCE [LARGE SCALE GENOMIC DNA]</scope>
    <source>
        <strain evidence="3 4">ATCC 21018</strain>
    </source>
</reference>